<protein>
    <submittedName>
        <fullName evidence="2">McrB family protein</fullName>
    </submittedName>
</protein>
<dbReference type="CDD" id="cd00009">
    <property type="entry name" value="AAA"/>
    <property type="match status" value="1"/>
</dbReference>
<evidence type="ECO:0000313" key="2">
    <source>
        <dbReference type="EMBL" id="MFC7279091.1"/>
    </source>
</evidence>
<evidence type="ECO:0000313" key="3">
    <source>
        <dbReference type="Proteomes" id="UP001596548"/>
    </source>
</evidence>
<proteinExistence type="predicted"/>
<dbReference type="Proteomes" id="UP001596548">
    <property type="component" value="Unassembled WGS sequence"/>
</dbReference>
<evidence type="ECO:0000259" key="1">
    <source>
        <dbReference type="SMART" id="SM00382"/>
    </source>
</evidence>
<dbReference type="Pfam" id="PF07728">
    <property type="entry name" value="AAA_5"/>
    <property type="match status" value="1"/>
</dbReference>
<reference evidence="3" key="1">
    <citation type="journal article" date="2019" name="Int. J. Syst. Evol. Microbiol.">
        <title>The Global Catalogue of Microorganisms (GCM) 10K type strain sequencing project: providing services to taxonomists for standard genome sequencing and annotation.</title>
        <authorList>
            <consortium name="The Broad Institute Genomics Platform"/>
            <consortium name="The Broad Institute Genome Sequencing Center for Infectious Disease"/>
            <person name="Wu L."/>
            <person name="Ma J."/>
        </authorList>
    </citation>
    <scope>NUCLEOTIDE SEQUENCE [LARGE SCALE GENOMIC DNA]</scope>
    <source>
        <strain evidence="3">XZYJT-10</strain>
    </source>
</reference>
<dbReference type="InterPro" id="IPR052934">
    <property type="entry name" value="Methyl-DNA_Rec/Restrict_Enz"/>
</dbReference>
<feature type="domain" description="AAA+ ATPase" evidence="1">
    <location>
        <begin position="245"/>
        <end position="404"/>
    </location>
</feature>
<name>A0ABW2I2L3_9ACTN</name>
<dbReference type="Gene3D" id="3.40.50.300">
    <property type="entry name" value="P-loop containing nucleotide triphosphate hydrolases"/>
    <property type="match status" value="1"/>
</dbReference>
<organism evidence="2 3">
    <name type="scientific">Paractinoplanes rhizophilus</name>
    <dbReference type="NCBI Taxonomy" id="1416877"/>
    <lineage>
        <taxon>Bacteria</taxon>
        <taxon>Bacillati</taxon>
        <taxon>Actinomycetota</taxon>
        <taxon>Actinomycetes</taxon>
        <taxon>Micromonosporales</taxon>
        <taxon>Micromonosporaceae</taxon>
        <taxon>Paractinoplanes</taxon>
    </lineage>
</organism>
<dbReference type="InterPro" id="IPR011704">
    <property type="entry name" value="ATPase_dyneun-rel_AAA"/>
</dbReference>
<dbReference type="InterPro" id="IPR027417">
    <property type="entry name" value="P-loop_NTPase"/>
</dbReference>
<sequence length="494" mass="55568">MTDDRPPLRDLPRFVEWVRAGYGSTLVDSRRSAEQRARELLNQSAGTMTLDQALELGRLFNTGEWDGVTHYNRFSPAFVGATMSRVVDPLDEFNQWTERLWRRPIDESLTFVDQILKNAQAFPGAGRSYPTMLMYLRDPDRYVIWLQVTHQALVGLGRLTESRGRGGGVGRYQRYCDAAHQFAAEFGLAPQEIDAVLTAVARAQVAPAAPVLIPKTRAHPLTEVAENTHLPLDQLEEWVALLKGGKRQALLYGPPGTGKTFVAEELGRHLAGADGKVETVQFHPSFSYEDFVEGLRPTTNAAGTIGYRVRPGVFKQFCEDARKSEATHVFIIDEINRAELGAVLGELMLLLEYRVTKSVLLPYSQERFSVPHNVVVLATMNTADRSLALVDFALRRRFHAFQLLPSREVLSAHLGQGESADLVLRFFDLVQLAVDNPDFAPGHSYWMGDDATAAGLFRIWRYELLPYLTEYWFEHRSRLDDLTTSVTKMLAEEA</sequence>
<keyword evidence="3" id="KW-1185">Reference proteome</keyword>
<gene>
    <name evidence="2" type="ORF">ACFQS1_34435</name>
</gene>
<dbReference type="PANTHER" id="PTHR37291">
    <property type="entry name" value="5-METHYLCYTOSINE-SPECIFIC RESTRICTION ENZYME B"/>
    <property type="match status" value="1"/>
</dbReference>
<dbReference type="RefSeq" id="WP_378976203.1">
    <property type="nucleotide sequence ID" value="NZ_JBHTBJ010000043.1"/>
</dbReference>
<comment type="caution">
    <text evidence="2">The sequence shown here is derived from an EMBL/GenBank/DDBJ whole genome shotgun (WGS) entry which is preliminary data.</text>
</comment>
<dbReference type="PANTHER" id="PTHR37291:SF1">
    <property type="entry name" value="TYPE IV METHYL-DIRECTED RESTRICTION ENZYME ECOKMCRB SUBUNIT"/>
    <property type="match status" value="1"/>
</dbReference>
<dbReference type="EMBL" id="JBHTBJ010000043">
    <property type="protein sequence ID" value="MFC7279091.1"/>
    <property type="molecule type" value="Genomic_DNA"/>
</dbReference>
<accession>A0ABW2I2L3</accession>
<dbReference type="SMART" id="SM00382">
    <property type="entry name" value="AAA"/>
    <property type="match status" value="1"/>
</dbReference>
<dbReference type="InterPro" id="IPR003593">
    <property type="entry name" value="AAA+_ATPase"/>
</dbReference>
<dbReference type="SUPFAM" id="SSF52540">
    <property type="entry name" value="P-loop containing nucleoside triphosphate hydrolases"/>
    <property type="match status" value="1"/>
</dbReference>